<comment type="subcellular location">
    <subcellularLocation>
        <location evidence="1">Cell membrane</location>
        <topology evidence="1">Multi-pass membrane protein</topology>
    </subcellularLocation>
</comment>
<feature type="transmembrane region" description="Helical" evidence="7">
    <location>
        <begin position="82"/>
        <end position="109"/>
    </location>
</feature>
<dbReference type="EMBL" id="AOIP01000031">
    <property type="protein sequence ID" value="ELZ04308.1"/>
    <property type="molecule type" value="Genomic_DNA"/>
</dbReference>
<evidence type="ECO:0000259" key="8">
    <source>
        <dbReference type="Pfam" id="PF00361"/>
    </source>
</evidence>
<evidence type="ECO:0000313" key="10">
    <source>
        <dbReference type="Proteomes" id="UP000011591"/>
    </source>
</evidence>
<dbReference type="InterPro" id="IPR001750">
    <property type="entry name" value="ND/Mrp_TM"/>
</dbReference>
<dbReference type="Proteomes" id="UP000011591">
    <property type="component" value="Unassembled WGS sequence"/>
</dbReference>
<feature type="compositionally biased region" description="Low complexity" evidence="6">
    <location>
        <begin position="566"/>
        <end position="578"/>
    </location>
</feature>
<feature type="transmembrane region" description="Helical" evidence="7">
    <location>
        <begin position="415"/>
        <end position="441"/>
    </location>
</feature>
<evidence type="ECO:0000313" key="9">
    <source>
        <dbReference type="EMBL" id="ELZ04308.1"/>
    </source>
</evidence>
<evidence type="ECO:0000256" key="1">
    <source>
        <dbReference type="ARBA" id="ARBA00004651"/>
    </source>
</evidence>
<keyword evidence="3 7" id="KW-0812">Transmembrane</keyword>
<gene>
    <name evidence="9" type="ORF">C480_12376</name>
</gene>
<dbReference type="PANTHER" id="PTHR42703">
    <property type="entry name" value="NADH DEHYDROGENASE"/>
    <property type="match status" value="1"/>
</dbReference>
<feature type="transmembrane region" description="Helical" evidence="7">
    <location>
        <begin position="492"/>
        <end position="511"/>
    </location>
</feature>
<proteinExistence type="predicted"/>
<feature type="region of interest" description="Disordered" evidence="6">
    <location>
        <begin position="537"/>
        <end position="588"/>
    </location>
</feature>
<feature type="transmembrane region" description="Helical" evidence="7">
    <location>
        <begin position="369"/>
        <end position="395"/>
    </location>
</feature>
<dbReference type="OrthoDB" id="101192at2157"/>
<evidence type="ECO:0000256" key="4">
    <source>
        <dbReference type="ARBA" id="ARBA00022989"/>
    </source>
</evidence>
<organism evidence="9 10">
    <name type="scientific">Natrialba aegyptia DSM 13077</name>
    <dbReference type="NCBI Taxonomy" id="1227491"/>
    <lineage>
        <taxon>Archaea</taxon>
        <taxon>Methanobacteriati</taxon>
        <taxon>Methanobacteriota</taxon>
        <taxon>Stenosarchaea group</taxon>
        <taxon>Halobacteria</taxon>
        <taxon>Halobacteriales</taxon>
        <taxon>Natrialbaceae</taxon>
        <taxon>Natrialba</taxon>
    </lineage>
</organism>
<comment type="caution">
    <text evidence="9">The sequence shown here is derived from an EMBL/GenBank/DDBJ whole genome shotgun (WGS) entry which is preliminary data.</text>
</comment>
<dbReference type="InterPro" id="IPR050586">
    <property type="entry name" value="CPA3_Na-H_Antiporter_D"/>
</dbReference>
<feature type="transmembrane region" description="Helical" evidence="7">
    <location>
        <begin position="338"/>
        <end position="357"/>
    </location>
</feature>
<feature type="transmembrane region" description="Helical" evidence="7">
    <location>
        <begin position="40"/>
        <end position="62"/>
    </location>
</feature>
<keyword evidence="2" id="KW-1003">Cell membrane</keyword>
<accession>M0B244</accession>
<keyword evidence="10" id="KW-1185">Reference proteome</keyword>
<dbReference type="RefSeq" id="WP_006665921.1">
    <property type="nucleotide sequence ID" value="NZ_AOIP01000031.1"/>
</dbReference>
<dbReference type="InterPro" id="IPR003918">
    <property type="entry name" value="NADH_UbQ_OxRdtase"/>
</dbReference>
<feature type="transmembrane region" description="Helical" evidence="7">
    <location>
        <begin position="223"/>
        <end position="243"/>
    </location>
</feature>
<feature type="transmembrane region" description="Helical" evidence="7">
    <location>
        <begin position="306"/>
        <end position="326"/>
    </location>
</feature>
<dbReference type="GO" id="GO:0008137">
    <property type="term" value="F:NADH dehydrogenase (ubiquinone) activity"/>
    <property type="evidence" value="ECO:0007669"/>
    <property type="project" value="InterPro"/>
</dbReference>
<dbReference type="GO" id="GO:0005886">
    <property type="term" value="C:plasma membrane"/>
    <property type="evidence" value="ECO:0007669"/>
    <property type="project" value="UniProtKB-SubCell"/>
</dbReference>
<keyword evidence="9" id="KW-0830">Ubiquinone</keyword>
<evidence type="ECO:0000256" key="5">
    <source>
        <dbReference type="ARBA" id="ARBA00023136"/>
    </source>
</evidence>
<dbReference type="Pfam" id="PF00361">
    <property type="entry name" value="Proton_antipo_M"/>
    <property type="match status" value="2"/>
</dbReference>
<evidence type="ECO:0000256" key="6">
    <source>
        <dbReference type="SAM" id="MobiDB-lite"/>
    </source>
</evidence>
<feature type="transmembrane region" description="Helical" evidence="7">
    <location>
        <begin position="173"/>
        <end position="196"/>
    </location>
</feature>
<feature type="domain" description="NADH:quinone oxidoreductase/Mrp antiporter transmembrane" evidence="8">
    <location>
        <begin position="309"/>
        <end position="464"/>
    </location>
</feature>
<keyword evidence="5 7" id="KW-0472">Membrane</keyword>
<dbReference type="PANTHER" id="PTHR42703:SF1">
    <property type="entry name" value="NA(+)_H(+) ANTIPORTER SUBUNIT D1"/>
    <property type="match status" value="1"/>
</dbReference>
<dbReference type="GO" id="GO:0042773">
    <property type="term" value="P:ATP synthesis coupled electron transport"/>
    <property type="evidence" value="ECO:0007669"/>
    <property type="project" value="InterPro"/>
</dbReference>
<name>M0B244_9EURY</name>
<dbReference type="AlphaFoldDB" id="M0B244"/>
<evidence type="ECO:0000256" key="3">
    <source>
        <dbReference type="ARBA" id="ARBA00022692"/>
    </source>
</evidence>
<feature type="transmembrane region" description="Helical" evidence="7">
    <location>
        <begin position="121"/>
        <end position="140"/>
    </location>
</feature>
<protein>
    <submittedName>
        <fullName evidence="9">NADH/ubiquinone/plastoquinone</fullName>
    </submittedName>
</protein>
<evidence type="ECO:0000256" key="7">
    <source>
        <dbReference type="SAM" id="Phobius"/>
    </source>
</evidence>
<evidence type="ECO:0000256" key="2">
    <source>
        <dbReference type="ARBA" id="ARBA00022475"/>
    </source>
</evidence>
<dbReference type="PRINTS" id="PR01437">
    <property type="entry name" value="NUOXDRDTASE4"/>
</dbReference>
<sequence>MALQTLSPGAESTLVIAPMLIVLVAAVGTLLLGTRPRARAGVSLAGGAAYLVAVAAIDWYVVLAPDAPGAATYQVGGLPAPFGITLVADGLSAFMLTMVGVIGVASLVFSIRVLPELDRRSYYFPLFHFLALGVTGAFLTGDLFNLFVWFEVMLMVSYIFVAYYGGPQHTRAAFWYVALNLLASAVFLLGVGGIYATTGTLNMADLARRLAAPAAYGIDPGPVVGLLGLLLSVFAIKAGLVPFQFWIPTAYRAAPPPITALLAGATKKVGIYAIIRLSFTVFADAQIGVDLAIPAVGTILAGDSPLAFIGAVLFVMGTASILVGGLGAVGRDSLEGVLAYSSIGQVGFIAVPVAIAATTTVPDVRHIAIVAALVYALNHALAKGMLFLAVGAVRTATGTSRLADLGGLASRSPPLAGAFFIGSLALVGIPPLSGFFGKFLVFDAAAQAGSMSVLVLLLAGSLLTIAYVTRAWNRSFWGQRTPAVDDAVTDPVQVAVLLALAVTIVAVGIGFEPIYRFADAAATAALDTDGYIDAVDPNQTVSGADGGNVDAGAGAGEGGGGGETGMGTEPETEPGTGTINTSNGGDTP</sequence>
<reference evidence="9 10" key="1">
    <citation type="journal article" date="2014" name="PLoS Genet.">
        <title>Phylogenetically driven sequencing of extremely halophilic archaea reveals strategies for static and dynamic osmo-response.</title>
        <authorList>
            <person name="Becker E.A."/>
            <person name="Seitzer P.M."/>
            <person name="Tritt A."/>
            <person name="Larsen D."/>
            <person name="Krusor M."/>
            <person name="Yao A.I."/>
            <person name="Wu D."/>
            <person name="Madern D."/>
            <person name="Eisen J.A."/>
            <person name="Darling A.E."/>
            <person name="Facciotti M.T."/>
        </authorList>
    </citation>
    <scope>NUCLEOTIDE SEQUENCE [LARGE SCALE GENOMIC DNA]</scope>
    <source>
        <strain evidence="9 10">DSM 13077</strain>
    </source>
</reference>
<feature type="compositionally biased region" description="Polar residues" evidence="6">
    <location>
        <begin position="579"/>
        <end position="588"/>
    </location>
</feature>
<feature type="transmembrane region" description="Helical" evidence="7">
    <location>
        <begin position="146"/>
        <end position="166"/>
    </location>
</feature>
<feature type="domain" description="NADH:quinone oxidoreductase/Mrp antiporter transmembrane" evidence="8">
    <location>
        <begin position="141"/>
        <end position="301"/>
    </location>
</feature>
<feature type="transmembrane region" description="Helical" evidence="7">
    <location>
        <begin position="12"/>
        <end position="33"/>
    </location>
</feature>
<feature type="compositionally biased region" description="Gly residues" evidence="6">
    <location>
        <begin position="553"/>
        <end position="565"/>
    </location>
</feature>
<keyword evidence="4 7" id="KW-1133">Transmembrane helix</keyword>
<feature type="transmembrane region" description="Helical" evidence="7">
    <location>
        <begin position="453"/>
        <end position="472"/>
    </location>
</feature>
<dbReference type="PATRIC" id="fig|1227491.4.peg.2544"/>